<comment type="caution">
    <text evidence="1">The sequence shown here is derived from an EMBL/GenBank/DDBJ whole genome shotgun (WGS) entry which is preliminary data.</text>
</comment>
<sequence>MTTDEMRAACRQAIEDIAADPEKLARLPAAVRDKVVALSDAAPLPWTIERLRTMTRQEFQECVRRGDLPPPDLAAQLVAERLAERAERERQR</sequence>
<dbReference type="Proteomes" id="UP001500738">
    <property type="component" value="Unassembled WGS sequence"/>
</dbReference>
<proteinExistence type="predicted"/>
<keyword evidence="2" id="KW-1185">Reference proteome</keyword>
<evidence type="ECO:0000313" key="1">
    <source>
        <dbReference type="EMBL" id="GAA0866850.1"/>
    </source>
</evidence>
<dbReference type="RefSeq" id="WP_215350720.1">
    <property type="nucleotide sequence ID" value="NZ_BAAAFE010000010.1"/>
</dbReference>
<reference evidence="1 2" key="1">
    <citation type="journal article" date="2019" name="Int. J. Syst. Evol. Microbiol.">
        <title>The Global Catalogue of Microorganisms (GCM) 10K type strain sequencing project: providing services to taxonomists for standard genome sequencing and annotation.</title>
        <authorList>
            <consortium name="The Broad Institute Genomics Platform"/>
            <consortium name="The Broad Institute Genome Sequencing Center for Infectious Disease"/>
            <person name="Wu L."/>
            <person name="Ma J."/>
        </authorList>
    </citation>
    <scope>NUCLEOTIDE SEQUENCE [LARGE SCALE GENOMIC DNA]</scope>
    <source>
        <strain evidence="1 2">JCM 15910</strain>
    </source>
</reference>
<name>A0ABN1MBY4_9SPHN</name>
<gene>
    <name evidence="1" type="ORF">GCM10009115_32240</name>
</gene>
<dbReference type="EMBL" id="BAAAFE010000010">
    <property type="protein sequence ID" value="GAA0866850.1"/>
    <property type="molecule type" value="Genomic_DNA"/>
</dbReference>
<protein>
    <submittedName>
        <fullName evidence="1">Uncharacterized protein</fullName>
    </submittedName>
</protein>
<accession>A0ABN1MBY4</accession>
<evidence type="ECO:0000313" key="2">
    <source>
        <dbReference type="Proteomes" id="UP001500738"/>
    </source>
</evidence>
<organism evidence="1 2">
    <name type="scientific">Sphingopyxis soli</name>
    <dbReference type="NCBI Taxonomy" id="592051"/>
    <lineage>
        <taxon>Bacteria</taxon>
        <taxon>Pseudomonadati</taxon>
        <taxon>Pseudomonadota</taxon>
        <taxon>Alphaproteobacteria</taxon>
        <taxon>Sphingomonadales</taxon>
        <taxon>Sphingomonadaceae</taxon>
        <taxon>Sphingopyxis</taxon>
    </lineage>
</organism>